<dbReference type="PANTHER" id="PTHR43248:SF29">
    <property type="entry name" value="TRIPEPTIDYL AMINOPEPTIDASE"/>
    <property type="match status" value="1"/>
</dbReference>
<accession>A0ABN0X5V7</accession>
<evidence type="ECO:0000256" key="3">
    <source>
        <dbReference type="ARBA" id="ARBA00022801"/>
    </source>
</evidence>
<evidence type="ECO:0000256" key="1">
    <source>
        <dbReference type="ARBA" id="ARBA00010088"/>
    </source>
</evidence>
<organism evidence="6 7">
    <name type="scientific">Streptomyces blastmyceticus</name>
    <dbReference type="NCBI Taxonomy" id="68180"/>
    <lineage>
        <taxon>Bacteria</taxon>
        <taxon>Bacillati</taxon>
        <taxon>Actinomycetota</taxon>
        <taxon>Actinomycetes</taxon>
        <taxon>Kitasatosporales</taxon>
        <taxon>Streptomycetaceae</taxon>
        <taxon>Streptomyces</taxon>
    </lineage>
</organism>
<keyword evidence="3 6" id="KW-0378">Hydrolase</keyword>
<keyword evidence="7" id="KW-1185">Reference proteome</keyword>
<evidence type="ECO:0000256" key="4">
    <source>
        <dbReference type="SAM" id="SignalP"/>
    </source>
</evidence>
<evidence type="ECO:0000313" key="6">
    <source>
        <dbReference type="EMBL" id="GAA0355805.1"/>
    </source>
</evidence>
<evidence type="ECO:0000256" key="2">
    <source>
        <dbReference type="ARBA" id="ARBA00022729"/>
    </source>
</evidence>
<protein>
    <submittedName>
        <fullName evidence="6">Alpha/beta hydrolase</fullName>
    </submittedName>
</protein>
<sequence length="522" mass="57015">MFELRKSRWTRSAVTGAVATAIAAAVLPAATAAARTPGPPPVPERYTAQKLAWQPCRQGDSLECAQMKVPRDWYHPGTGEDLTIAVSRQRASDPARRRGVLMMAAGGPGGQGLLRPATLVKKSPGIGAAYDVVSFDQRGVGQSSRVRCETDAEFQGYFDGDSRDRSPAAVQRELDNARKFVDSCRARSGDLMNYITTDQTVHDMDLYRALLGEKKVSYYGPSYATVIGAYYATEFPQRVERVVLDSNIDFTGTWEGHEKGQPMSFQRRFEQDFLPWLAKNDGTYHYGSTAAEARAKYEKLRGRLRDHPLPIAGGKALVDPNRLDSVVISAMYNGANFPGLAKSLAVLDHWDRATAEERAMIDKGFGQSPSADFFAEFFSVTCTDTPWNRDIGQWTKSAAEDSEKYPLAGARELTYTAVCANWPEAKAPQIKVTGKGLPPVLMVNGRHDPATYYEGAVRAHRGLRGSRLVTVDGGDHGQYQDGSACVDSVVNDYLIKGTMPSHDIACEAAPLPSSSREAGRNG</sequence>
<dbReference type="GO" id="GO:0016787">
    <property type="term" value="F:hydrolase activity"/>
    <property type="evidence" value="ECO:0007669"/>
    <property type="project" value="UniProtKB-KW"/>
</dbReference>
<dbReference type="SUPFAM" id="SSF53474">
    <property type="entry name" value="alpha/beta-Hydrolases"/>
    <property type="match status" value="1"/>
</dbReference>
<evidence type="ECO:0000313" key="7">
    <source>
        <dbReference type="Proteomes" id="UP001500063"/>
    </source>
</evidence>
<dbReference type="Proteomes" id="UP001500063">
    <property type="component" value="Unassembled WGS sequence"/>
</dbReference>
<feature type="chain" id="PRO_5047476283" evidence="4">
    <location>
        <begin position="33"/>
        <end position="522"/>
    </location>
</feature>
<dbReference type="PANTHER" id="PTHR43248">
    <property type="entry name" value="2-SUCCINYL-6-HYDROXY-2,4-CYCLOHEXADIENE-1-CARBOXYLATE SYNTHASE"/>
    <property type="match status" value="1"/>
</dbReference>
<evidence type="ECO:0000259" key="5">
    <source>
        <dbReference type="Pfam" id="PF08386"/>
    </source>
</evidence>
<name>A0ABN0X5V7_9ACTN</name>
<dbReference type="EMBL" id="BAAABW010000018">
    <property type="protein sequence ID" value="GAA0355805.1"/>
    <property type="molecule type" value="Genomic_DNA"/>
</dbReference>
<dbReference type="Pfam" id="PF08386">
    <property type="entry name" value="Abhydrolase_4"/>
    <property type="match status" value="1"/>
</dbReference>
<dbReference type="Gene3D" id="3.40.50.1820">
    <property type="entry name" value="alpha/beta hydrolase"/>
    <property type="match status" value="2"/>
</dbReference>
<dbReference type="InterPro" id="IPR013595">
    <property type="entry name" value="Pept_S33_TAP-like_C"/>
</dbReference>
<feature type="domain" description="Peptidase S33 tripeptidyl aminopeptidase-like C-terminal" evidence="5">
    <location>
        <begin position="406"/>
        <end position="506"/>
    </location>
</feature>
<comment type="similarity">
    <text evidence="1">Belongs to the peptidase S33 family.</text>
</comment>
<comment type="caution">
    <text evidence="6">The sequence shown here is derived from an EMBL/GenBank/DDBJ whole genome shotgun (WGS) entry which is preliminary data.</text>
</comment>
<dbReference type="RefSeq" id="WP_344118929.1">
    <property type="nucleotide sequence ID" value="NZ_BAAABW010000018.1"/>
</dbReference>
<dbReference type="InterPro" id="IPR051601">
    <property type="entry name" value="Serine_prot/Carboxylest_S33"/>
</dbReference>
<feature type="signal peptide" evidence="4">
    <location>
        <begin position="1"/>
        <end position="32"/>
    </location>
</feature>
<gene>
    <name evidence="6" type="ORF">GCM10010319_36250</name>
</gene>
<keyword evidence="2 4" id="KW-0732">Signal</keyword>
<dbReference type="InterPro" id="IPR029058">
    <property type="entry name" value="AB_hydrolase_fold"/>
</dbReference>
<proteinExistence type="inferred from homology"/>
<reference evidence="6 7" key="1">
    <citation type="journal article" date="2019" name="Int. J. Syst. Evol. Microbiol.">
        <title>The Global Catalogue of Microorganisms (GCM) 10K type strain sequencing project: providing services to taxonomists for standard genome sequencing and annotation.</title>
        <authorList>
            <consortium name="The Broad Institute Genomics Platform"/>
            <consortium name="The Broad Institute Genome Sequencing Center for Infectious Disease"/>
            <person name="Wu L."/>
            <person name="Ma J."/>
        </authorList>
    </citation>
    <scope>NUCLEOTIDE SEQUENCE [LARGE SCALE GENOMIC DNA]</scope>
    <source>
        <strain evidence="6 7">JCM 4565</strain>
    </source>
</reference>